<accession>A0A077WPJ1</accession>
<dbReference type="EMBL" id="LK023328">
    <property type="protein sequence ID" value="CDS09024.1"/>
    <property type="molecule type" value="Genomic_DNA"/>
</dbReference>
<gene>
    <name evidence="1" type="ORF">LRAMOSA10384</name>
</gene>
<sequence length="146" mass="15801">MAVFLPAFLIGAPIGYFTFSKVFNGVDYETAKLCQGPPPQSLQDRSTAELLEQYYPSRSGWAATAGTLVSMGVLGKMTFRAETRHRLFFAKAPANTDIRIVTLKLAMELIARCGVVFYGGAAGGAISGRLAVAGKKPIQHHHQQQQ</sequence>
<dbReference type="OrthoDB" id="2281003at2759"/>
<dbReference type="AlphaFoldDB" id="A0A077WPJ1"/>
<name>A0A077WPJ1_9FUNG</name>
<reference evidence="1" key="1">
    <citation type="journal article" date="2014" name="Genome Announc.">
        <title>De novo whole-genome sequence and genome annotation of Lichtheimia ramosa.</title>
        <authorList>
            <person name="Linde J."/>
            <person name="Schwartze V."/>
            <person name="Binder U."/>
            <person name="Lass-Florl C."/>
            <person name="Voigt K."/>
            <person name="Horn F."/>
        </authorList>
    </citation>
    <scope>NUCLEOTIDE SEQUENCE</scope>
    <source>
        <strain evidence="1">JMRC FSU:6197</strain>
    </source>
</reference>
<proteinExistence type="predicted"/>
<protein>
    <submittedName>
        <fullName evidence="1">Uncharacterized protein</fullName>
    </submittedName>
</protein>
<organism evidence="1">
    <name type="scientific">Lichtheimia ramosa</name>
    <dbReference type="NCBI Taxonomy" id="688394"/>
    <lineage>
        <taxon>Eukaryota</taxon>
        <taxon>Fungi</taxon>
        <taxon>Fungi incertae sedis</taxon>
        <taxon>Mucoromycota</taxon>
        <taxon>Mucoromycotina</taxon>
        <taxon>Mucoromycetes</taxon>
        <taxon>Mucorales</taxon>
        <taxon>Lichtheimiaceae</taxon>
        <taxon>Lichtheimia</taxon>
    </lineage>
</organism>
<evidence type="ECO:0000313" key="1">
    <source>
        <dbReference type="EMBL" id="CDS09024.1"/>
    </source>
</evidence>